<dbReference type="AlphaFoldDB" id="A0AAE3XSU1"/>
<evidence type="ECO:0000313" key="4">
    <source>
        <dbReference type="Proteomes" id="UP001185092"/>
    </source>
</evidence>
<accession>A0AAE3XSU1</accession>
<organism evidence="3 4">
    <name type="scientific">Aureibacter tunicatorum</name>
    <dbReference type="NCBI Taxonomy" id="866807"/>
    <lineage>
        <taxon>Bacteria</taxon>
        <taxon>Pseudomonadati</taxon>
        <taxon>Bacteroidota</taxon>
        <taxon>Cytophagia</taxon>
        <taxon>Cytophagales</taxon>
        <taxon>Persicobacteraceae</taxon>
        <taxon>Aureibacter</taxon>
    </lineage>
</organism>
<evidence type="ECO:0000313" key="3">
    <source>
        <dbReference type="EMBL" id="MDR6241365.1"/>
    </source>
</evidence>
<reference evidence="3" key="1">
    <citation type="submission" date="2023-07" db="EMBL/GenBank/DDBJ databases">
        <title>Genomic Encyclopedia of Type Strains, Phase IV (KMG-IV): sequencing the most valuable type-strain genomes for metagenomic binning, comparative biology and taxonomic classification.</title>
        <authorList>
            <person name="Goeker M."/>
        </authorList>
    </citation>
    <scope>NUCLEOTIDE SEQUENCE</scope>
    <source>
        <strain evidence="3">DSM 26174</strain>
    </source>
</reference>
<feature type="signal peptide" evidence="2">
    <location>
        <begin position="1"/>
        <end position="21"/>
    </location>
</feature>
<evidence type="ECO:0000256" key="2">
    <source>
        <dbReference type="SAM" id="SignalP"/>
    </source>
</evidence>
<keyword evidence="4" id="KW-1185">Reference proteome</keyword>
<gene>
    <name evidence="3" type="ORF">HNQ88_004452</name>
</gene>
<name>A0AAE3XSU1_9BACT</name>
<feature type="compositionally biased region" description="Polar residues" evidence="1">
    <location>
        <begin position="293"/>
        <end position="346"/>
    </location>
</feature>
<feature type="compositionally biased region" description="Low complexity" evidence="1">
    <location>
        <begin position="270"/>
        <end position="285"/>
    </location>
</feature>
<proteinExistence type="predicted"/>
<protein>
    <recommendedName>
        <fullName evidence="5">DUF3300 domain-containing protein</fullName>
    </recommendedName>
</protein>
<dbReference type="EMBL" id="JAVDQD010000008">
    <property type="protein sequence ID" value="MDR6241365.1"/>
    <property type="molecule type" value="Genomic_DNA"/>
</dbReference>
<dbReference type="Proteomes" id="UP001185092">
    <property type="component" value="Unassembled WGS sequence"/>
</dbReference>
<evidence type="ECO:0000256" key="1">
    <source>
        <dbReference type="SAM" id="MobiDB-lite"/>
    </source>
</evidence>
<keyword evidence="2" id="KW-0732">Signal</keyword>
<evidence type="ECO:0008006" key="5">
    <source>
        <dbReference type="Google" id="ProtNLM"/>
    </source>
</evidence>
<feature type="chain" id="PRO_5042252846" description="DUF3300 domain-containing protein" evidence="2">
    <location>
        <begin position="22"/>
        <end position="373"/>
    </location>
</feature>
<comment type="caution">
    <text evidence="3">The sequence shown here is derived from an EMBL/GenBank/DDBJ whole genome shotgun (WGS) entry which is preliminary data.</text>
</comment>
<dbReference type="RefSeq" id="WP_309942061.1">
    <property type="nucleotide sequence ID" value="NZ_AP025306.1"/>
</dbReference>
<sequence>MKIKIVTLVFAFFAAIANLGAQDKAADDSEMLGLPGDNLDLYATLDLFQGSKTIEEFEESLNNENSGVNNLDLDLDGKVDFIKVSTRQEGDDFTFVLQVDVLKGETQDVAVIYVSKDDEGKVSLQMVGDEALYGKDYIIEPKTEKPAVTANPAYSGPDTVVVKSQPATVVVVESEPIVEYIYSPVYVPYYSPFYYGYYPPYFYPYPVISINIYFGRHRHHRYHYHGGHYRRGGGNTVIINNSKTYNTYNVSRKTSNTVINNKKEGSYKQANITNNKANMNKANKGNKVDKQQPSKPANKPANTKPTTKPANMPSNKPANVPSTKPANRPSNMPANVPSTRPANRPSNMPAKTPSTRPASRPANKPAVKPSRRM</sequence>
<feature type="region of interest" description="Disordered" evidence="1">
    <location>
        <begin position="262"/>
        <end position="373"/>
    </location>
</feature>